<dbReference type="GO" id="GO:0005634">
    <property type="term" value="C:nucleus"/>
    <property type="evidence" value="ECO:0007669"/>
    <property type="project" value="UniProtKB-SubCell"/>
</dbReference>
<feature type="compositionally biased region" description="Low complexity" evidence="5">
    <location>
        <begin position="617"/>
        <end position="626"/>
    </location>
</feature>
<keyword evidence="7" id="KW-1185">Reference proteome</keyword>
<dbReference type="FunFam" id="2.60.40.720:FF:000001">
    <property type="entry name" value="Runt-related transcription factor"/>
    <property type="match status" value="1"/>
</dbReference>
<dbReference type="GO" id="GO:0001709">
    <property type="term" value="P:cell fate determination"/>
    <property type="evidence" value="ECO:0007669"/>
    <property type="project" value="UniProtKB-ARBA"/>
</dbReference>
<dbReference type="Proteomes" id="UP001652661">
    <property type="component" value="Chromosome X"/>
</dbReference>
<feature type="compositionally biased region" description="Polar residues" evidence="5">
    <location>
        <begin position="1"/>
        <end position="15"/>
    </location>
</feature>
<dbReference type="PROSITE" id="PS51062">
    <property type="entry name" value="RUNT"/>
    <property type="match status" value="1"/>
</dbReference>
<dbReference type="Gene3D" id="2.60.40.720">
    <property type="match status" value="1"/>
</dbReference>
<dbReference type="GO" id="GO:0003006">
    <property type="term" value="P:developmental process involved in reproduction"/>
    <property type="evidence" value="ECO:0007669"/>
    <property type="project" value="UniProtKB-ARBA"/>
</dbReference>
<dbReference type="InterPro" id="IPR012346">
    <property type="entry name" value="p53/RUNT-type_TF_DNA-bd_sf"/>
</dbReference>
<organism evidence="7 8">
    <name type="scientific">Drosophila kikkawai</name>
    <name type="common">Fruit fly</name>
    <dbReference type="NCBI Taxonomy" id="30033"/>
    <lineage>
        <taxon>Eukaryota</taxon>
        <taxon>Metazoa</taxon>
        <taxon>Ecdysozoa</taxon>
        <taxon>Arthropoda</taxon>
        <taxon>Hexapoda</taxon>
        <taxon>Insecta</taxon>
        <taxon>Pterygota</taxon>
        <taxon>Neoptera</taxon>
        <taxon>Endopterygota</taxon>
        <taxon>Diptera</taxon>
        <taxon>Brachycera</taxon>
        <taxon>Muscomorpha</taxon>
        <taxon>Ephydroidea</taxon>
        <taxon>Drosophilidae</taxon>
        <taxon>Drosophila</taxon>
        <taxon>Sophophora</taxon>
    </lineage>
</organism>
<sequence length="656" mass="69626">MHISAEVSSTTSNQIQQQHQTQQQQQQQQQHQQTTTTATKRRNAESSSSSSTNSSNNNNNTSTTNNNNNNSTTINNNNNTNNNNNNNNNNVKTKPVDTSPYLTPENLIERTVDVLLAEHPGELVKTGSPHVVCTTLPTHWRSNKTLPIAFKVLALGEVMDGTIVTIRAGNDENFCGELRNCTAVMKNQVAKFNDLRFVGRSGRGKSFTLTIVISTNPIQIATYTKAIKVTVDGPREPRSKVRHQGFHPFAFGPQRFGPDPLMAGLPFKLPGFAHHLVGMHSHLHAPDWRAHMTLGGRPAAFPAAPFFGHHAAAAFPTASTLRGLSDNQQQQQQQQQHHQQLAHSTTSPEGSPTTTTTSGTQLSAFVQPPLTSSPPPPLTLLRQDNNNNSNIDAGFESDSISVTGSPRKSQQGSPLTHDEEEAEADADAEAEAEAETEAATNRLNSGGGPTAGSLGESSPGSGGAFTALIQRSKNPTDLFGGFGAATGGHFAPSHSFNPALAAQLFLQSPLLPQSSQWLYSQLYGNYSDLPWLRNAAAAAAANVAPERVLDGSGNGSSLPATGLGNPDHDGVNLIKRCVTLITHNPPDAENANPNASPPVSSTRQSPSPVETIDLDDVSTTSRSASGSSGGGLGVGLGGGPIRTRTPKPSGDVWRPY</sequence>
<keyword evidence="4" id="KW-0539">Nucleus</keyword>
<feature type="compositionally biased region" description="Polar residues" evidence="5">
    <location>
        <begin position="398"/>
        <end position="414"/>
    </location>
</feature>
<feature type="compositionally biased region" description="Low complexity" evidence="5">
    <location>
        <begin position="328"/>
        <end position="360"/>
    </location>
</feature>
<gene>
    <name evidence="8" type="primary">RunxB</name>
</gene>
<feature type="compositionally biased region" description="Low complexity" evidence="5">
    <location>
        <begin position="46"/>
        <end position="90"/>
    </location>
</feature>
<dbReference type="InterPro" id="IPR008967">
    <property type="entry name" value="p53-like_TF_DNA-bd_sf"/>
</dbReference>
<dbReference type="RefSeq" id="XP_017030123.1">
    <property type="nucleotide sequence ID" value="XM_017174634.3"/>
</dbReference>
<dbReference type="PRINTS" id="PR00967">
    <property type="entry name" value="ONCOGENEAML1"/>
</dbReference>
<keyword evidence="3" id="KW-0804">Transcription</keyword>
<feature type="domain" description="Runt" evidence="6">
    <location>
        <begin position="111"/>
        <end position="239"/>
    </location>
</feature>
<evidence type="ECO:0000256" key="4">
    <source>
        <dbReference type="ARBA" id="ARBA00023242"/>
    </source>
</evidence>
<dbReference type="OrthoDB" id="10029800at2759"/>
<dbReference type="GO" id="GO:0048592">
    <property type="term" value="P:eye morphogenesis"/>
    <property type="evidence" value="ECO:0007669"/>
    <property type="project" value="UniProtKB-ARBA"/>
</dbReference>
<dbReference type="PANTHER" id="PTHR11950:SF48">
    <property type="entry name" value="RUNT RELATED B"/>
    <property type="match status" value="1"/>
</dbReference>
<feature type="compositionally biased region" description="Polar residues" evidence="5">
    <location>
        <begin position="382"/>
        <end position="391"/>
    </location>
</feature>
<evidence type="ECO:0000256" key="3">
    <source>
        <dbReference type="ARBA" id="ARBA00023163"/>
    </source>
</evidence>
<evidence type="ECO:0000259" key="6">
    <source>
        <dbReference type="PROSITE" id="PS51062"/>
    </source>
</evidence>
<dbReference type="GO" id="GO:0005524">
    <property type="term" value="F:ATP binding"/>
    <property type="evidence" value="ECO:0007669"/>
    <property type="project" value="InterPro"/>
</dbReference>
<reference evidence="8" key="1">
    <citation type="submission" date="2025-08" db="UniProtKB">
        <authorList>
            <consortium name="RefSeq"/>
        </authorList>
    </citation>
    <scope>IDENTIFICATION</scope>
    <source>
        <strain evidence="8">14028-0561.14</strain>
        <tissue evidence="8">Whole fly</tissue>
    </source>
</reference>
<feature type="region of interest" description="Disordered" evidence="5">
    <location>
        <begin position="1"/>
        <end position="101"/>
    </location>
</feature>
<name>A0A6P4J6I0_DROKI</name>
<feature type="compositionally biased region" description="Gly residues" evidence="5">
    <location>
        <begin position="627"/>
        <end position="640"/>
    </location>
</feature>
<evidence type="ECO:0000313" key="8">
    <source>
        <dbReference type="RefSeq" id="XP_017030123.1"/>
    </source>
</evidence>
<feature type="region of interest" description="Disordered" evidence="5">
    <location>
        <begin position="584"/>
        <end position="656"/>
    </location>
</feature>
<evidence type="ECO:0000256" key="5">
    <source>
        <dbReference type="SAM" id="MobiDB-lite"/>
    </source>
</evidence>
<comment type="subcellular location">
    <subcellularLocation>
        <location evidence="1">Nucleus</location>
    </subcellularLocation>
</comment>
<dbReference type="InterPro" id="IPR013524">
    <property type="entry name" value="Runt_dom"/>
</dbReference>
<dbReference type="GO" id="GO:0000981">
    <property type="term" value="F:DNA-binding transcription factor activity, RNA polymerase II-specific"/>
    <property type="evidence" value="ECO:0007669"/>
    <property type="project" value="TreeGrafter"/>
</dbReference>
<evidence type="ECO:0000313" key="7">
    <source>
        <dbReference type="Proteomes" id="UP001652661"/>
    </source>
</evidence>
<feature type="compositionally biased region" description="Low complexity" evidence="5">
    <location>
        <begin position="16"/>
        <end position="37"/>
    </location>
</feature>
<feature type="compositionally biased region" description="Acidic residues" evidence="5">
    <location>
        <begin position="418"/>
        <end position="436"/>
    </location>
</feature>
<dbReference type="GO" id="GO:0000978">
    <property type="term" value="F:RNA polymerase II cis-regulatory region sequence-specific DNA binding"/>
    <property type="evidence" value="ECO:0007669"/>
    <property type="project" value="TreeGrafter"/>
</dbReference>
<accession>A0A6P4J6I0</accession>
<evidence type="ECO:0000256" key="1">
    <source>
        <dbReference type="ARBA" id="ARBA00004123"/>
    </source>
</evidence>
<keyword evidence="2" id="KW-0805">Transcription regulation</keyword>
<feature type="region of interest" description="Disordered" evidence="5">
    <location>
        <begin position="322"/>
        <end position="466"/>
    </location>
</feature>
<evidence type="ECO:0000256" key="2">
    <source>
        <dbReference type="ARBA" id="ARBA00023015"/>
    </source>
</evidence>
<feature type="compositionally biased region" description="Low complexity" evidence="5">
    <location>
        <begin position="584"/>
        <end position="601"/>
    </location>
</feature>
<dbReference type="Pfam" id="PF00853">
    <property type="entry name" value="Runt"/>
    <property type="match status" value="1"/>
</dbReference>
<dbReference type="AlphaFoldDB" id="A0A6P4J6I0"/>
<proteinExistence type="predicted"/>
<dbReference type="PANTHER" id="PTHR11950">
    <property type="entry name" value="RUNT RELATED"/>
    <property type="match status" value="1"/>
</dbReference>
<dbReference type="SUPFAM" id="SSF49417">
    <property type="entry name" value="p53-like transcription factors"/>
    <property type="match status" value="1"/>
</dbReference>
<protein>
    <submittedName>
        <fullName evidence="8">Uncharacterized protein RunxB</fullName>
    </submittedName>
</protein>
<dbReference type="InterPro" id="IPR000040">
    <property type="entry name" value="AML1_Runt"/>
</dbReference>